<feature type="chain" id="PRO_5047266341" evidence="1">
    <location>
        <begin position="22"/>
        <end position="384"/>
    </location>
</feature>
<keyword evidence="3" id="KW-1185">Reference proteome</keyword>
<sequence length="384" mass="43767">MRFFKLNILLFLLFYSSLAYCQLDNNGLLQRVPVKPENAKEIRAEVYALGYFRNNEYFNKIADGYTLFGYQLNPSLIYYPASFVRLEAGVFLRKDFGSSGYQNILPTFRAKVQKENWALVFGTLEGSLSHGYIEPLYDFERVITDRVENGVQFLLNTDRVKLDAWIDWRNMIYEGDSTQEDIAGGGSAALALLNKEGRLGPGHNLELRLPVQFTMQHKGGQIDASDLPLLTVVNAAAGLELAQHYPSYLAVERLYTKNYLVGFKTVSGVERMPYENGHGLYFNAGVDTKYADAMLSYWKGNGYVAELGGKLYQSASTTYKYPDYLEENRELLVLRLMKDFEILDNLTLTVRLEPLYDFNSSEIEFSHSFFVNLNTGFFVAKSKN</sequence>
<evidence type="ECO:0000313" key="2">
    <source>
        <dbReference type="EMBL" id="MFD2066106.1"/>
    </source>
</evidence>
<protein>
    <submittedName>
        <fullName evidence="2">Uncharacterized protein</fullName>
    </submittedName>
</protein>
<accession>A0ABW4WV93</accession>
<keyword evidence="1" id="KW-0732">Signal</keyword>
<evidence type="ECO:0000313" key="3">
    <source>
        <dbReference type="Proteomes" id="UP001597369"/>
    </source>
</evidence>
<organism evidence="2 3">
    <name type="scientific">Pontibacter silvestris</name>
    <dbReference type="NCBI Taxonomy" id="2305183"/>
    <lineage>
        <taxon>Bacteria</taxon>
        <taxon>Pseudomonadati</taxon>
        <taxon>Bacteroidota</taxon>
        <taxon>Cytophagia</taxon>
        <taxon>Cytophagales</taxon>
        <taxon>Hymenobacteraceae</taxon>
        <taxon>Pontibacter</taxon>
    </lineage>
</organism>
<proteinExistence type="predicted"/>
<reference evidence="3" key="1">
    <citation type="journal article" date="2019" name="Int. J. Syst. Evol. Microbiol.">
        <title>The Global Catalogue of Microorganisms (GCM) 10K type strain sequencing project: providing services to taxonomists for standard genome sequencing and annotation.</title>
        <authorList>
            <consortium name="The Broad Institute Genomics Platform"/>
            <consortium name="The Broad Institute Genome Sequencing Center for Infectious Disease"/>
            <person name="Wu L."/>
            <person name="Ma J."/>
        </authorList>
    </citation>
    <scope>NUCLEOTIDE SEQUENCE [LARGE SCALE GENOMIC DNA]</scope>
    <source>
        <strain evidence="3">JCM 16545</strain>
    </source>
</reference>
<dbReference type="Proteomes" id="UP001597369">
    <property type="component" value="Unassembled WGS sequence"/>
</dbReference>
<dbReference type="RefSeq" id="WP_262910477.1">
    <property type="nucleotide sequence ID" value="NZ_JBHUHV010000017.1"/>
</dbReference>
<gene>
    <name evidence="2" type="ORF">ACFSKU_04375</name>
</gene>
<comment type="caution">
    <text evidence="2">The sequence shown here is derived from an EMBL/GenBank/DDBJ whole genome shotgun (WGS) entry which is preliminary data.</text>
</comment>
<feature type="signal peptide" evidence="1">
    <location>
        <begin position="1"/>
        <end position="21"/>
    </location>
</feature>
<evidence type="ECO:0000256" key="1">
    <source>
        <dbReference type="SAM" id="SignalP"/>
    </source>
</evidence>
<name>A0ABW4WV93_9BACT</name>
<dbReference type="EMBL" id="JBHUHV010000017">
    <property type="protein sequence ID" value="MFD2066106.1"/>
    <property type="molecule type" value="Genomic_DNA"/>
</dbReference>